<comment type="subcellular location">
    <subcellularLocation>
        <location evidence="1">Membrane</location>
    </subcellularLocation>
</comment>
<comment type="caution">
    <text evidence="4">The sequence shown here is derived from an EMBL/GenBank/DDBJ whole genome shotgun (WGS) entry which is preliminary data.</text>
</comment>
<evidence type="ECO:0000259" key="3">
    <source>
        <dbReference type="Pfam" id="PF01103"/>
    </source>
</evidence>
<name>A0A318UDI1_9SPHI</name>
<evidence type="ECO:0000256" key="2">
    <source>
        <dbReference type="ARBA" id="ARBA00023136"/>
    </source>
</evidence>
<dbReference type="AlphaFoldDB" id="A0A318UDI1"/>
<dbReference type="InterPro" id="IPR000184">
    <property type="entry name" value="Bac_surfAg_D15"/>
</dbReference>
<dbReference type="Gene3D" id="2.40.160.50">
    <property type="entry name" value="membrane protein fhac: a member of the omp85/tpsb transporter family"/>
    <property type="match status" value="1"/>
</dbReference>
<evidence type="ECO:0000256" key="1">
    <source>
        <dbReference type="ARBA" id="ARBA00004370"/>
    </source>
</evidence>
<reference evidence="4 5" key="1">
    <citation type="submission" date="2018-06" db="EMBL/GenBank/DDBJ databases">
        <title>Genomic Encyclopedia of Archaeal and Bacterial Type Strains, Phase II (KMG-II): from individual species to whole genera.</title>
        <authorList>
            <person name="Goeker M."/>
        </authorList>
    </citation>
    <scope>NUCLEOTIDE SEQUENCE [LARGE SCALE GENOMIC DNA]</scope>
    <source>
        <strain evidence="4 5">DSM 27372</strain>
    </source>
</reference>
<keyword evidence="5" id="KW-1185">Reference proteome</keyword>
<feature type="domain" description="Bacterial surface antigen (D15)" evidence="3">
    <location>
        <begin position="223"/>
        <end position="367"/>
    </location>
</feature>
<dbReference type="RefSeq" id="WP_110832130.1">
    <property type="nucleotide sequence ID" value="NZ_QKLU01000005.1"/>
</dbReference>
<accession>A0A318UDI1</accession>
<dbReference type="OrthoDB" id="621220at2"/>
<sequence length="410" mass="46763">MVKKYLYAVGLLVAGLFLPEFKLCAQEKTNLPDTVAQKDVNDLFREVFKKNKKPDTTKKKNGSVVILPSFNYTVSNGFAFGADFSVSKYLGDPKKTTLSLFDLFAEKATKTLALVQLRHNIYTSGDKWILQGNWELGKTEVVDHGIGTGRDDPGEFPIKYTYIKFSEKVSKKVVDHFFAGAGLAYNYYTNIDDERLNGEHSRTFNHFYSLKNGYPAYGYLAGGLLFDLQYNTKDHPFRPYKGLFVNVTFRLNQTWLGSEKDATQIKTELRKYWSLSHKNPEHVLAFWLWGSYLLKGSVPYLELPATGSDPEQRMGRGYTISRFKGPSYFYNELEYRFPITRNKLISGVAFFNMQTANNQRTTKLFQYWEPGGGGGLRILFDKHTRTNLCLDYGFGNYGSNGISVGINETF</sequence>
<organism evidence="4 5">
    <name type="scientific">Pedobacter nutrimenti</name>
    <dbReference type="NCBI Taxonomy" id="1241337"/>
    <lineage>
        <taxon>Bacteria</taxon>
        <taxon>Pseudomonadati</taxon>
        <taxon>Bacteroidota</taxon>
        <taxon>Sphingobacteriia</taxon>
        <taxon>Sphingobacteriales</taxon>
        <taxon>Sphingobacteriaceae</taxon>
        <taxon>Pedobacter</taxon>
    </lineage>
</organism>
<keyword evidence="2" id="KW-0472">Membrane</keyword>
<protein>
    <submittedName>
        <fullName evidence="4">Surface antigen-like protein</fullName>
    </submittedName>
</protein>
<evidence type="ECO:0000313" key="4">
    <source>
        <dbReference type="EMBL" id="PYF72699.1"/>
    </source>
</evidence>
<evidence type="ECO:0000313" key="5">
    <source>
        <dbReference type="Proteomes" id="UP000248198"/>
    </source>
</evidence>
<dbReference type="GO" id="GO:0019867">
    <property type="term" value="C:outer membrane"/>
    <property type="evidence" value="ECO:0007669"/>
    <property type="project" value="InterPro"/>
</dbReference>
<dbReference type="Pfam" id="PF01103">
    <property type="entry name" value="Omp85"/>
    <property type="match status" value="1"/>
</dbReference>
<proteinExistence type="predicted"/>
<gene>
    <name evidence="4" type="ORF">B0O44_10568</name>
</gene>
<dbReference type="Proteomes" id="UP000248198">
    <property type="component" value="Unassembled WGS sequence"/>
</dbReference>
<dbReference type="EMBL" id="QKLU01000005">
    <property type="protein sequence ID" value="PYF72699.1"/>
    <property type="molecule type" value="Genomic_DNA"/>
</dbReference>